<proteinExistence type="inferred from homology"/>
<evidence type="ECO:0000259" key="14">
    <source>
        <dbReference type="Pfam" id="PF09258"/>
    </source>
</evidence>
<sequence>MNAKKRYSLIFLISLLCCSAFIVYRKSIHSGRRSARPITRLNKGVQLEQKRLCFADNKDEFSLQDRVGFRQERAALRNTECTMETCFDRTKCLNDFKVYVYPIQPGEKISPLFGKVLKVLRESRFYTDDPSKACLFIPSVDTLDRDNLSEDYVHQLPAKIAALPHWNGGINHVIFNLFSGTWPDYSEDLLFNTGKAILAKASMSMEFHRSRFDISFPLFLKTHPQKGSGVPEDATNCAVFPLDRKYKLAFKGKRYLTGIGSESRNSFYHIHNGKDIVLLTTCKHGKNWSKLKDRRCDQDNAEYDKYDYDELLKNATFCLVPRGRRLGSFRFLESLQAGCIPVLLSNGWELPFSELIDWRKAVIQADERLLTEIPSIIRSYSEEQILYLKQQALFLWEAYFSSVEKILLTTLEVIRSRLFPNKAAIQPVWNTFPGALVTTPRYSKDPKDFPFYHIKLKTEQEQFTAVIHTTTSVVRESSSLFRLIRNVGQSEFVAKIVVLWTSDAPIAHNKRWPQISIPLMIVRPESKTGNSKFMPRTVIETTAILSLDEEIKLNSDEIDFTFSVWKMFPDRLVGFPGRDHYWSGGKSQWMFSSKWSNRYSMILTSGAFYHKYYNYMYTHFLPPRVHRMVEHHGTCEDIAMNFLVADITRKPPIKILPQKTFEDLYSKNTKHSKLVQLFEHRQRCMETLVDIFGYMPLVKSQLRLDPLLYRDPVSNLRKQYRLIEV</sequence>
<evidence type="ECO:0000259" key="13">
    <source>
        <dbReference type="Pfam" id="PF03016"/>
    </source>
</evidence>
<keyword evidence="5" id="KW-0808">Transferase</keyword>
<evidence type="ECO:0000256" key="5">
    <source>
        <dbReference type="ARBA" id="ARBA00022679"/>
    </source>
</evidence>
<evidence type="ECO:0000256" key="11">
    <source>
        <dbReference type="ARBA" id="ARBA00023157"/>
    </source>
</evidence>
<keyword evidence="4" id="KW-0328">Glycosyltransferase</keyword>
<evidence type="ECO:0000313" key="15">
    <source>
        <dbReference type="EMBL" id="CAH3029560.1"/>
    </source>
</evidence>
<keyword evidence="9" id="KW-1133">Transmembrane helix</keyword>
<evidence type="ECO:0000256" key="3">
    <source>
        <dbReference type="ARBA" id="ARBA00010271"/>
    </source>
</evidence>
<name>A0ABN8MIM9_9CNID</name>
<keyword evidence="6" id="KW-0812">Transmembrane</keyword>
<feature type="domain" description="Exostosin GT47" evidence="13">
    <location>
        <begin position="94"/>
        <end position="379"/>
    </location>
</feature>
<dbReference type="SUPFAM" id="SSF53448">
    <property type="entry name" value="Nucleotide-diphospho-sugar transferases"/>
    <property type="match status" value="1"/>
</dbReference>
<evidence type="ECO:0000256" key="2">
    <source>
        <dbReference type="ARBA" id="ARBA00004922"/>
    </source>
</evidence>
<keyword evidence="11" id="KW-1015">Disulfide bond</keyword>
<organism evidence="15 16">
    <name type="scientific">Porites evermanni</name>
    <dbReference type="NCBI Taxonomy" id="104178"/>
    <lineage>
        <taxon>Eukaryota</taxon>
        <taxon>Metazoa</taxon>
        <taxon>Cnidaria</taxon>
        <taxon>Anthozoa</taxon>
        <taxon>Hexacorallia</taxon>
        <taxon>Scleractinia</taxon>
        <taxon>Fungiina</taxon>
        <taxon>Poritidae</taxon>
        <taxon>Porites</taxon>
    </lineage>
</organism>
<accession>A0ABN8MIM9</accession>
<dbReference type="Gene3D" id="3.90.550.10">
    <property type="entry name" value="Spore Coat Polysaccharide Biosynthesis Protein SpsA, Chain A"/>
    <property type="match status" value="1"/>
</dbReference>
<dbReference type="PANTHER" id="PTHR48261:SF3">
    <property type="entry name" value="EXOSTOSIN GLYCOSYLTRANSFERASE 1"/>
    <property type="match status" value="1"/>
</dbReference>
<dbReference type="Pfam" id="PF03016">
    <property type="entry name" value="Exostosin_GT47"/>
    <property type="match status" value="1"/>
</dbReference>
<dbReference type="InterPro" id="IPR015338">
    <property type="entry name" value="GT64_dom"/>
</dbReference>
<evidence type="ECO:0000256" key="7">
    <source>
        <dbReference type="ARBA" id="ARBA00022824"/>
    </source>
</evidence>
<evidence type="ECO:0000256" key="8">
    <source>
        <dbReference type="ARBA" id="ARBA00022968"/>
    </source>
</evidence>
<evidence type="ECO:0000256" key="9">
    <source>
        <dbReference type="ARBA" id="ARBA00022989"/>
    </source>
</evidence>
<keyword evidence="10" id="KW-0472">Membrane</keyword>
<protein>
    <recommendedName>
        <fullName evidence="17">Exostosin-1</fullName>
    </recommendedName>
</protein>
<gene>
    <name evidence="15" type="ORF">PEVE_00036402</name>
</gene>
<comment type="caution">
    <text evidence="15">The sequence shown here is derived from an EMBL/GenBank/DDBJ whole genome shotgun (WGS) entry which is preliminary data.</text>
</comment>
<evidence type="ECO:0000256" key="10">
    <source>
        <dbReference type="ARBA" id="ARBA00023136"/>
    </source>
</evidence>
<dbReference type="InterPro" id="IPR004263">
    <property type="entry name" value="Exostosin"/>
</dbReference>
<comment type="pathway">
    <text evidence="2">Protein modification; protein glycosylation.</text>
</comment>
<keyword evidence="12" id="KW-0325">Glycoprotein</keyword>
<evidence type="ECO:0008006" key="17">
    <source>
        <dbReference type="Google" id="ProtNLM"/>
    </source>
</evidence>
<reference evidence="15 16" key="1">
    <citation type="submission" date="2022-05" db="EMBL/GenBank/DDBJ databases">
        <authorList>
            <consortium name="Genoscope - CEA"/>
            <person name="William W."/>
        </authorList>
    </citation>
    <scope>NUCLEOTIDE SEQUENCE [LARGE SCALE GENOMIC DNA]</scope>
</reference>
<keyword evidence="16" id="KW-1185">Reference proteome</keyword>
<dbReference type="Pfam" id="PF09258">
    <property type="entry name" value="Glyco_transf_64"/>
    <property type="match status" value="1"/>
</dbReference>
<evidence type="ECO:0000256" key="4">
    <source>
        <dbReference type="ARBA" id="ARBA00022676"/>
    </source>
</evidence>
<comment type="subcellular location">
    <subcellularLocation>
        <location evidence="1">Endoplasmic reticulum membrane</location>
        <topology evidence="1">Single-pass type II membrane protein</topology>
    </subcellularLocation>
</comment>
<evidence type="ECO:0000313" key="16">
    <source>
        <dbReference type="Proteomes" id="UP001159427"/>
    </source>
</evidence>
<dbReference type="EMBL" id="CALNXI010000580">
    <property type="protein sequence ID" value="CAH3029560.1"/>
    <property type="molecule type" value="Genomic_DNA"/>
</dbReference>
<comment type="similarity">
    <text evidence="3">Belongs to the glycosyltransferase 47 family.</text>
</comment>
<keyword evidence="8" id="KW-0735">Signal-anchor</keyword>
<evidence type="ECO:0000256" key="6">
    <source>
        <dbReference type="ARBA" id="ARBA00022692"/>
    </source>
</evidence>
<dbReference type="Proteomes" id="UP001159427">
    <property type="component" value="Unassembled WGS sequence"/>
</dbReference>
<evidence type="ECO:0000256" key="1">
    <source>
        <dbReference type="ARBA" id="ARBA00004648"/>
    </source>
</evidence>
<keyword evidence="7" id="KW-0256">Endoplasmic reticulum</keyword>
<feature type="domain" description="Glycosyl transferase 64" evidence="14">
    <location>
        <begin position="463"/>
        <end position="709"/>
    </location>
</feature>
<dbReference type="InterPro" id="IPR040911">
    <property type="entry name" value="Exostosin_GT47"/>
</dbReference>
<dbReference type="PANTHER" id="PTHR48261">
    <property type="entry name" value="ACETYLGLUCOSAMINYLTRANSFERASE"/>
    <property type="match status" value="1"/>
</dbReference>
<evidence type="ECO:0000256" key="12">
    <source>
        <dbReference type="ARBA" id="ARBA00023180"/>
    </source>
</evidence>
<dbReference type="InterPro" id="IPR029044">
    <property type="entry name" value="Nucleotide-diphossugar_trans"/>
</dbReference>